<feature type="binding site" evidence="9">
    <location>
        <begin position="300"/>
        <end position="304"/>
    </location>
    <ligand>
        <name>GTP</name>
        <dbReference type="ChEBI" id="CHEBI:37565"/>
    </ligand>
</feature>
<keyword evidence="4 9" id="KW-0378">Hydrolase</keyword>
<keyword evidence="3 9" id="KW-0547">Nucleotide-binding</keyword>
<comment type="catalytic activity">
    <reaction evidence="8 9">
        <text>GTP + H2O = GDP + phosphate + H(+)</text>
        <dbReference type="Rhea" id="RHEA:19669"/>
        <dbReference type="ChEBI" id="CHEBI:15377"/>
        <dbReference type="ChEBI" id="CHEBI:15378"/>
        <dbReference type="ChEBI" id="CHEBI:37565"/>
        <dbReference type="ChEBI" id="CHEBI:43474"/>
        <dbReference type="ChEBI" id="CHEBI:58189"/>
        <dbReference type="EC" id="3.6.5.4"/>
    </reaction>
</comment>
<dbReference type="Pfam" id="PF00448">
    <property type="entry name" value="SRP54"/>
    <property type="match status" value="1"/>
</dbReference>
<evidence type="ECO:0000256" key="2">
    <source>
        <dbReference type="ARBA" id="ARBA00022490"/>
    </source>
</evidence>
<protein>
    <recommendedName>
        <fullName evidence="9">Signal recognition particle receptor FtsY</fullName>
        <shortName evidence="9">SRP receptor</shortName>
        <ecNumber evidence="9">3.6.5.4</ecNumber>
    </recommendedName>
</protein>
<comment type="caution">
    <text evidence="12">The sequence shown here is derived from an EMBL/GenBank/DDBJ whole genome shotgun (WGS) entry which is preliminary data.</text>
</comment>
<dbReference type="PANTHER" id="PTHR43134:SF1">
    <property type="entry name" value="SIGNAL RECOGNITION PARTICLE RECEPTOR SUBUNIT ALPHA"/>
    <property type="match status" value="1"/>
</dbReference>
<dbReference type="EC" id="3.6.5.4" evidence="9"/>
<dbReference type="Proteomes" id="UP000283380">
    <property type="component" value="Unassembled WGS sequence"/>
</dbReference>
<name>A0ABX9LXW8_9LACO</name>
<feature type="region of interest" description="Disordered" evidence="10">
    <location>
        <begin position="35"/>
        <end position="54"/>
    </location>
</feature>
<evidence type="ECO:0000256" key="10">
    <source>
        <dbReference type="SAM" id="MobiDB-lite"/>
    </source>
</evidence>
<feature type="binding site" evidence="9">
    <location>
        <begin position="364"/>
        <end position="367"/>
    </location>
    <ligand>
        <name>GTP</name>
        <dbReference type="ChEBI" id="CHEBI:37565"/>
    </ligand>
</feature>
<keyword evidence="1 9" id="KW-1003">Cell membrane</keyword>
<dbReference type="InterPro" id="IPR036225">
    <property type="entry name" value="SRP/SRP_N"/>
</dbReference>
<evidence type="ECO:0000256" key="7">
    <source>
        <dbReference type="ARBA" id="ARBA00023170"/>
    </source>
</evidence>
<organism evidence="12 13">
    <name type="scientific">Lactobacillus bombicola</name>
    <dbReference type="NCBI Taxonomy" id="1505723"/>
    <lineage>
        <taxon>Bacteria</taxon>
        <taxon>Bacillati</taxon>
        <taxon>Bacillota</taxon>
        <taxon>Bacilli</taxon>
        <taxon>Lactobacillales</taxon>
        <taxon>Lactobacillaceae</taxon>
        <taxon>Lactobacillus</taxon>
    </lineage>
</organism>
<keyword evidence="6 9" id="KW-0472">Membrane</keyword>
<reference evidence="12 13" key="1">
    <citation type="submission" date="2018-07" db="EMBL/GenBank/DDBJ databases">
        <title>Genome sequences of six Lactobacillus spp. isolated from bumble bee guts.</title>
        <authorList>
            <person name="Motta E.V.S."/>
            <person name="Moran N.A."/>
        </authorList>
    </citation>
    <scope>NUCLEOTIDE SEQUENCE [LARGE SCALE GENOMIC DNA]</scope>
    <source>
        <strain evidence="12 13">BI-4G</strain>
    </source>
</reference>
<evidence type="ECO:0000259" key="11">
    <source>
        <dbReference type="PROSITE" id="PS00300"/>
    </source>
</evidence>
<dbReference type="InterPro" id="IPR027417">
    <property type="entry name" value="P-loop_NTPase"/>
</dbReference>
<dbReference type="SUPFAM" id="SSF52540">
    <property type="entry name" value="P-loop containing nucleoside triphosphate hydrolases"/>
    <property type="match status" value="1"/>
</dbReference>
<comment type="function">
    <text evidence="9">Involved in targeting and insertion of nascent membrane proteins into the cytoplasmic membrane. Acts as a receptor for the complex formed by the signal recognition particle (SRP) and the ribosome-nascent chain (RNC).</text>
</comment>
<dbReference type="Gene3D" id="3.40.50.300">
    <property type="entry name" value="P-loop containing nucleotide triphosphate hydrolases"/>
    <property type="match status" value="1"/>
</dbReference>
<dbReference type="PANTHER" id="PTHR43134">
    <property type="entry name" value="SIGNAL RECOGNITION PARTICLE RECEPTOR SUBUNIT ALPHA"/>
    <property type="match status" value="1"/>
</dbReference>
<dbReference type="InterPro" id="IPR000897">
    <property type="entry name" value="SRP54_GTPase_dom"/>
</dbReference>
<keyword evidence="5 9" id="KW-0342">GTP-binding</keyword>
<dbReference type="HAMAP" id="MF_00920">
    <property type="entry name" value="FtsY"/>
    <property type="match status" value="1"/>
</dbReference>
<dbReference type="Gene3D" id="1.20.120.140">
    <property type="entry name" value="Signal recognition particle SRP54, nucleotide-binding domain"/>
    <property type="match status" value="1"/>
</dbReference>
<feature type="compositionally biased region" description="Basic and acidic residues" evidence="10">
    <location>
        <begin position="43"/>
        <end position="54"/>
    </location>
</feature>
<evidence type="ECO:0000256" key="5">
    <source>
        <dbReference type="ARBA" id="ARBA00023134"/>
    </source>
</evidence>
<comment type="similarity">
    <text evidence="9">Belongs to the GTP-binding SRP family. FtsY subfamily.</text>
</comment>
<evidence type="ECO:0000256" key="4">
    <source>
        <dbReference type="ARBA" id="ARBA00022801"/>
    </source>
</evidence>
<comment type="subunit">
    <text evidence="9">Part of the signal recognition particle protein translocation system, which is composed of SRP and FtsY.</text>
</comment>
<dbReference type="SMART" id="SM00382">
    <property type="entry name" value="AAA"/>
    <property type="match status" value="1"/>
</dbReference>
<dbReference type="SMART" id="SM00962">
    <property type="entry name" value="SRP54"/>
    <property type="match status" value="1"/>
</dbReference>
<evidence type="ECO:0000313" key="13">
    <source>
        <dbReference type="Proteomes" id="UP000283380"/>
    </source>
</evidence>
<dbReference type="NCBIfam" id="TIGR00064">
    <property type="entry name" value="ftsY"/>
    <property type="match status" value="1"/>
</dbReference>
<dbReference type="InterPro" id="IPR004390">
    <property type="entry name" value="SR_rcpt_FtsY"/>
</dbReference>
<sequence length="415" mass="45344">MGLFNKIKKSLFGNNDDEKNKEKPTNTVVDVEADDALSSVNDDQAKQALDNEKKKVNAKKEADFKTATAISDSAVKESTITTKTDAEANLDPSTAQVPASEYNAANNADLYEKGLEKTNKGFGARLNKFFAQFRTVDEDFFDDLEELLIESDVGYETAENLTNELRDEAKLQKAKSRDDLKKVIVEKLVDLYDQNGDSENEQLRVHDDGQLNIYLFVGVNGAGKTTTIGKLAKRFKDEGKTVVLAAADTFRAGAVEQLVEWGKRVDAPVVTGKDQADPASVVFDATAKAIKEQADYLLVDTAGRLQNKKNLMNELEKIERTIKKLAPNEPTETLLVLDGSTGQNALLQAKDFDKTTKLTGLVLTKLDGSSKGGVVLAIRNEMKLPVKLVGLGEKASDLADFDAANYAVGLFHDLV</sequence>
<evidence type="ECO:0000256" key="1">
    <source>
        <dbReference type="ARBA" id="ARBA00022475"/>
    </source>
</evidence>
<evidence type="ECO:0000256" key="8">
    <source>
        <dbReference type="ARBA" id="ARBA00048027"/>
    </source>
</evidence>
<gene>
    <name evidence="9" type="primary">ftsY</name>
    <name evidence="12" type="ORF">DS834_02625</name>
</gene>
<evidence type="ECO:0000256" key="3">
    <source>
        <dbReference type="ARBA" id="ARBA00022741"/>
    </source>
</evidence>
<feature type="region of interest" description="Disordered" evidence="10">
    <location>
        <begin position="1"/>
        <end position="30"/>
    </location>
</feature>
<dbReference type="EMBL" id="QOCU01000002">
    <property type="protein sequence ID" value="RHW52803.1"/>
    <property type="molecule type" value="Genomic_DNA"/>
</dbReference>
<keyword evidence="7 9" id="KW-0675">Receptor</keyword>
<dbReference type="InterPro" id="IPR003593">
    <property type="entry name" value="AAA+_ATPase"/>
</dbReference>
<dbReference type="SMART" id="SM00963">
    <property type="entry name" value="SRP54_N"/>
    <property type="match status" value="1"/>
</dbReference>
<keyword evidence="2 9" id="KW-0963">Cytoplasm</keyword>
<evidence type="ECO:0000256" key="9">
    <source>
        <dbReference type="HAMAP-Rule" id="MF_00920"/>
    </source>
</evidence>
<dbReference type="SUPFAM" id="SSF47364">
    <property type="entry name" value="Domain of the SRP/SRP receptor G-proteins"/>
    <property type="match status" value="1"/>
</dbReference>
<accession>A0ABX9LXW8</accession>
<feature type="binding site" evidence="9">
    <location>
        <begin position="218"/>
        <end position="225"/>
    </location>
    <ligand>
        <name>GTP</name>
        <dbReference type="ChEBI" id="CHEBI:37565"/>
    </ligand>
</feature>
<keyword evidence="13" id="KW-1185">Reference proteome</keyword>
<proteinExistence type="inferred from homology"/>
<dbReference type="CDD" id="cd17874">
    <property type="entry name" value="FtsY"/>
    <property type="match status" value="1"/>
</dbReference>
<dbReference type="PROSITE" id="PS00300">
    <property type="entry name" value="SRP54"/>
    <property type="match status" value="1"/>
</dbReference>
<feature type="domain" description="SRP54-type proteins GTP-binding" evidence="11">
    <location>
        <begin position="385"/>
        <end position="398"/>
    </location>
</feature>
<evidence type="ECO:0000256" key="6">
    <source>
        <dbReference type="ARBA" id="ARBA00023136"/>
    </source>
</evidence>
<evidence type="ECO:0000313" key="12">
    <source>
        <dbReference type="EMBL" id="RHW52803.1"/>
    </source>
</evidence>
<dbReference type="Pfam" id="PF02881">
    <property type="entry name" value="SRP54_N"/>
    <property type="match status" value="1"/>
</dbReference>
<dbReference type="InterPro" id="IPR042101">
    <property type="entry name" value="SRP54_N_sf"/>
</dbReference>
<dbReference type="InterPro" id="IPR013822">
    <property type="entry name" value="Signal_recog_particl_SRP54_hlx"/>
</dbReference>
<dbReference type="RefSeq" id="WP_118896266.1">
    <property type="nucleotide sequence ID" value="NZ_QOCT01000005.1"/>
</dbReference>
<comment type="subcellular location">
    <subcellularLocation>
        <location evidence="9">Cell membrane</location>
        <topology evidence="9">Peripheral membrane protein</topology>
        <orientation evidence="9">Cytoplasmic side</orientation>
    </subcellularLocation>
    <subcellularLocation>
        <location evidence="9">Cytoplasm</location>
    </subcellularLocation>
</comment>